<dbReference type="PANTHER" id="PTHR42788:SF2">
    <property type="entry name" value="ABC TRANSPORTER ATP-BINDING PROTEIN"/>
    <property type="match status" value="1"/>
</dbReference>
<dbReference type="RefSeq" id="WP_012875163.1">
    <property type="nucleotide sequence ID" value="NC_013525.1"/>
</dbReference>
<keyword evidence="6" id="KW-1185">Reference proteome</keyword>
<protein>
    <submittedName>
        <fullName evidence="5">ABC transporter related protein</fullName>
    </submittedName>
</protein>
<dbReference type="AlphaFoldDB" id="D1CBG3"/>
<keyword evidence="3" id="KW-0067">ATP-binding</keyword>
<dbReference type="STRING" id="525904.Tter_1220"/>
<dbReference type="InterPro" id="IPR003439">
    <property type="entry name" value="ABC_transporter-like_ATP-bd"/>
</dbReference>
<dbReference type="Gene3D" id="3.40.50.300">
    <property type="entry name" value="P-loop containing nucleotide triphosphate hydrolases"/>
    <property type="match status" value="1"/>
</dbReference>
<dbReference type="SUPFAM" id="SSF52540">
    <property type="entry name" value="P-loop containing nucleoside triphosphate hydrolases"/>
    <property type="match status" value="1"/>
</dbReference>
<feature type="domain" description="ABC transporter" evidence="4">
    <location>
        <begin position="9"/>
        <end position="238"/>
    </location>
</feature>
<evidence type="ECO:0000259" key="4">
    <source>
        <dbReference type="PROSITE" id="PS50893"/>
    </source>
</evidence>
<dbReference type="InterPro" id="IPR050166">
    <property type="entry name" value="ABC_transporter_ATP-bind"/>
</dbReference>
<dbReference type="GO" id="GO:0005524">
    <property type="term" value="F:ATP binding"/>
    <property type="evidence" value="ECO:0007669"/>
    <property type="project" value="UniProtKB-KW"/>
</dbReference>
<dbReference type="OrthoDB" id="9802264at2"/>
<evidence type="ECO:0000256" key="1">
    <source>
        <dbReference type="ARBA" id="ARBA00022448"/>
    </source>
</evidence>
<dbReference type="Pfam" id="PF00005">
    <property type="entry name" value="ABC_tran"/>
    <property type="match status" value="1"/>
</dbReference>
<dbReference type="PROSITE" id="PS00211">
    <property type="entry name" value="ABC_TRANSPORTER_1"/>
    <property type="match status" value="1"/>
</dbReference>
<dbReference type="eggNOG" id="COG1116">
    <property type="taxonomic scope" value="Bacteria"/>
</dbReference>
<dbReference type="SMART" id="SM00382">
    <property type="entry name" value="AAA"/>
    <property type="match status" value="1"/>
</dbReference>
<dbReference type="PROSITE" id="PS50893">
    <property type="entry name" value="ABC_TRANSPORTER_2"/>
    <property type="match status" value="1"/>
</dbReference>
<evidence type="ECO:0000313" key="6">
    <source>
        <dbReference type="Proteomes" id="UP000000323"/>
    </source>
</evidence>
<organism evidence="5 6">
    <name type="scientific">Thermobaculum terrenum (strain ATCC BAA-798 / CCMEE 7001 / YNP1)</name>
    <dbReference type="NCBI Taxonomy" id="525904"/>
    <lineage>
        <taxon>Bacteria</taxon>
        <taxon>Bacillati</taxon>
        <taxon>Chloroflexota</taxon>
        <taxon>Chloroflexia</taxon>
        <taxon>Candidatus Thermobaculales</taxon>
        <taxon>Candidatus Thermobaculaceae</taxon>
        <taxon>Thermobaculum</taxon>
    </lineage>
</organism>
<evidence type="ECO:0000256" key="3">
    <source>
        <dbReference type="ARBA" id="ARBA00022840"/>
    </source>
</evidence>
<dbReference type="InterPro" id="IPR003593">
    <property type="entry name" value="AAA+_ATPase"/>
</dbReference>
<dbReference type="HOGENOM" id="CLU_000604_1_22_0"/>
<keyword evidence="2" id="KW-0547">Nucleotide-binding</keyword>
<name>D1CBG3_THET1</name>
<dbReference type="Proteomes" id="UP000000323">
    <property type="component" value="Chromosome 1"/>
</dbReference>
<dbReference type="EMBL" id="CP001825">
    <property type="protein sequence ID" value="ACZ42128.1"/>
    <property type="molecule type" value="Genomic_DNA"/>
</dbReference>
<keyword evidence="1" id="KW-0813">Transport</keyword>
<evidence type="ECO:0000313" key="5">
    <source>
        <dbReference type="EMBL" id="ACZ42128.1"/>
    </source>
</evidence>
<dbReference type="CDD" id="cd03293">
    <property type="entry name" value="ABC_NrtD_SsuB_transporters"/>
    <property type="match status" value="1"/>
</dbReference>
<dbReference type="KEGG" id="ttr:Tter_1220"/>
<reference evidence="6" key="1">
    <citation type="journal article" date="2010" name="Stand. Genomic Sci.">
        <title>Complete genome sequence of 'Thermobaculum terrenum' type strain (YNP1).</title>
        <authorList>
            <person name="Kiss H."/>
            <person name="Cleland D."/>
            <person name="Lapidus A."/>
            <person name="Lucas S."/>
            <person name="Glavina Del Rio T."/>
            <person name="Nolan M."/>
            <person name="Tice H."/>
            <person name="Han C."/>
            <person name="Goodwin L."/>
            <person name="Pitluck S."/>
            <person name="Liolios K."/>
            <person name="Ivanova N."/>
            <person name="Mavromatis K."/>
            <person name="Ovchinnikova G."/>
            <person name="Pati A."/>
            <person name="Chen A."/>
            <person name="Palaniappan K."/>
            <person name="Land M."/>
            <person name="Hauser L."/>
            <person name="Chang Y."/>
            <person name="Jeffries C."/>
            <person name="Lu M."/>
            <person name="Brettin T."/>
            <person name="Detter J."/>
            <person name="Goker M."/>
            <person name="Tindall B."/>
            <person name="Beck B."/>
            <person name="McDermott T."/>
            <person name="Woyke T."/>
            <person name="Bristow J."/>
            <person name="Eisen J."/>
            <person name="Markowitz V."/>
            <person name="Hugenholtz P."/>
            <person name="Kyrpides N."/>
            <person name="Klenk H."/>
            <person name="Cheng J."/>
        </authorList>
    </citation>
    <scope>NUCLEOTIDE SEQUENCE [LARGE SCALE GENOMIC DNA]</scope>
    <source>
        <strain evidence="6">ATCC BAA-798 / YNP1</strain>
    </source>
</reference>
<dbReference type="InterPro" id="IPR027417">
    <property type="entry name" value="P-loop_NTPase"/>
</dbReference>
<dbReference type="InterPro" id="IPR017871">
    <property type="entry name" value="ABC_transporter-like_CS"/>
</dbReference>
<dbReference type="GO" id="GO:0016887">
    <property type="term" value="F:ATP hydrolysis activity"/>
    <property type="evidence" value="ECO:0007669"/>
    <property type="project" value="InterPro"/>
</dbReference>
<evidence type="ECO:0000256" key="2">
    <source>
        <dbReference type="ARBA" id="ARBA00022741"/>
    </source>
</evidence>
<accession>D1CBG3</accession>
<gene>
    <name evidence="5" type="ordered locus">Tter_1220</name>
</gene>
<sequence>MSTEDNIAIEIIGVSKVFGEGATATKALDSVYLTVYDREFVSLIGPSGCGKTTLLNIVAGVEEPTQGRVLVGSSSHRLGHVSYMPQKDLLLPWRTALDNSILGLELKGVDKKTARRRAQELFRLAGLEGFEDVLPSKLSGGMRQRVAFIRTICCEGRAMLLDEPFASLDALTRVDMQNWLMRVWDEIKIPTLLVTHDIEEAIWLSDRVVVFTPRPGRILEVLDVPFGRPRTLEMKLTEEFLAIKREIMESLGEGSKVKAQVN</sequence>
<proteinExistence type="predicted"/>
<dbReference type="PANTHER" id="PTHR42788">
    <property type="entry name" value="TAURINE IMPORT ATP-BINDING PROTEIN-RELATED"/>
    <property type="match status" value="1"/>
</dbReference>